<dbReference type="Pfam" id="PF00754">
    <property type="entry name" value="F5_F8_type_C"/>
    <property type="match status" value="1"/>
</dbReference>
<keyword evidence="4" id="KW-1185">Reference proteome</keyword>
<dbReference type="OMA" id="VCKCDCQ"/>
<dbReference type="FunFam" id="2.60.120.260:FF:000002">
    <property type="entry name" value="Coagulation factor VIII"/>
    <property type="match status" value="1"/>
</dbReference>
<evidence type="ECO:0000313" key="3">
    <source>
        <dbReference type="EnsemblMetazoa" id="XP_028517886.1"/>
    </source>
</evidence>
<dbReference type="Proteomes" id="UP000887567">
    <property type="component" value="Unplaced"/>
</dbReference>
<evidence type="ECO:0000256" key="1">
    <source>
        <dbReference type="ARBA" id="ARBA00023157"/>
    </source>
</evidence>
<sequence length="170" mass="18833">VGNGQVCIATKINYCNESLGMEDGRIKDGDITASSYWYMCGPVPCRPYKGRLNSDAAWLTATPSPNEYLQVDLLKITKLTSIATQGFPLGHYGARYTREYKLKYSNNVASSFQDHGTTFTGNTDANSVVKNAISPPIVARYVRVHSLSWQTTIALRIELYGCKKGFDFSI</sequence>
<accession>A0A913YUZ9</accession>
<protein>
    <recommendedName>
        <fullName evidence="2">F5/8 type C domain-containing protein</fullName>
    </recommendedName>
</protein>
<proteinExistence type="predicted"/>
<dbReference type="PROSITE" id="PS01285">
    <property type="entry name" value="FA58C_1"/>
    <property type="match status" value="1"/>
</dbReference>
<dbReference type="SMART" id="SM00231">
    <property type="entry name" value="FA58C"/>
    <property type="match status" value="1"/>
</dbReference>
<dbReference type="SUPFAM" id="SSF49785">
    <property type="entry name" value="Galactose-binding domain-like"/>
    <property type="match status" value="1"/>
</dbReference>
<evidence type="ECO:0000259" key="2">
    <source>
        <dbReference type="PROSITE" id="PS50022"/>
    </source>
</evidence>
<dbReference type="PANTHER" id="PTHR24543">
    <property type="entry name" value="MULTICOPPER OXIDASE-RELATED"/>
    <property type="match status" value="1"/>
</dbReference>
<dbReference type="EnsemblMetazoa" id="XM_028662085.1">
    <property type="protein sequence ID" value="XP_028517886.1"/>
    <property type="gene ID" value="LOC110248768"/>
</dbReference>
<dbReference type="PROSITE" id="PS50022">
    <property type="entry name" value="FA58C_3"/>
    <property type="match status" value="1"/>
</dbReference>
<reference evidence="3" key="1">
    <citation type="submission" date="2022-11" db="UniProtKB">
        <authorList>
            <consortium name="EnsemblMetazoa"/>
        </authorList>
    </citation>
    <scope>IDENTIFICATION</scope>
</reference>
<dbReference type="GeneID" id="110248768"/>
<feature type="domain" description="F5/8 type C" evidence="2">
    <location>
        <begin position="15"/>
        <end position="162"/>
    </location>
</feature>
<dbReference type="AlphaFoldDB" id="A0A913YUZ9"/>
<evidence type="ECO:0000313" key="4">
    <source>
        <dbReference type="Proteomes" id="UP000887567"/>
    </source>
</evidence>
<organism evidence="3 4">
    <name type="scientific">Exaiptasia diaphana</name>
    <name type="common">Tropical sea anemone</name>
    <name type="synonym">Aiptasia pulchella</name>
    <dbReference type="NCBI Taxonomy" id="2652724"/>
    <lineage>
        <taxon>Eukaryota</taxon>
        <taxon>Metazoa</taxon>
        <taxon>Cnidaria</taxon>
        <taxon>Anthozoa</taxon>
        <taxon>Hexacorallia</taxon>
        <taxon>Actiniaria</taxon>
        <taxon>Aiptasiidae</taxon>
        <taxon>Exaiptasia</taxon>
    </lineage>
</organism>
<dbReference type="Gene3D" id="2.60.120.260">
    <property type="entry name" value="Galactose-binding domain-like"/>
    <property type="match status" value="1"/>
</dbReference>
<name>A0A913YUZ9_EXADI</name>
<dbReference type="CDD" id="cd00057">
    <property type="entry name" value="FA58C"/>
    <property type="match status" value="1"/>
</dbReference>
<dbReference type="InterPro" id="IPR000421">
    <property type="entry name" value="FA58C"/>
</dbReference>
<dbReference type="KEGG" id="epa:110248768"/>
<dbReference type="InterPro" id="IPR008979">
    <property type="entry name" value="Galactose-bd-like_sf"/>
</dbReference>
<dbReference type="OrthoDB" id="10067267at2759"/>
<dbReference type="RefSeq" id="XP_028517886.1">
    <property type="nucleotide sequence ID" value="XM_028662085.1"/>
</dbReference>
<keyword evidence="1" id="KW-1015">Disulfide bond</keyword>